<evidence type="ECO:0000259" key="1">
    <source>
        <dbReference type="Pfam" id="PF13391"/>
    </source>
</evidence>
<evidence type="ECO:0000313" key="3">
    <source>
        <dbReference type="Proteomes" id="UP000512167"/>
    </source>
</evidence>
<name>A0A7L6N303_9MOLU</name>
<organism evidence="2 3">
    <name type="scientific">Hujiaoplasma nucleasis</name>
    <dbReference type="NCBI Taxonomy" id="2725268"/>
    <lineage>
        <taxon>Bacteria</taxon>
        <taxon>Bacillati</taxon>
        <taxon>Mycoplasmatota</taxon>
        <taxon>Mollicutes</taxon>
        <taxon>Candidatus Izemoplasmatales</taxon>
        <taxon>Hujiaoplasmataceae</taxon>
        <taxon>Hujiaoplasma</taxon>
    </lineage>
</organism>
<keyword evidence="2" id="KW-0255">Endonuclease</keyword>
<dbReference type="Pfam" id="PF13391">
    <property type="entry name" value="HNH_2"/>
    <property type="match status" value="1"/>
</dbReference>
<dbReference type="RefSeq" id="WP_312031497.1">
    <property type="nucleotide sequence ID" value="NZ_CP051151.1"/>
</dbReference>
<keyword evidence="2" id="KW-0378">Hydrolase</keyword>
<dbReference type="InterPro" id="IPR003615">
    <property type="entry name" value="HNH_nuc"/>
</dbReference>
<dbReference type="KEGG" id="tbk:HF295_07245"/>
<dbReference type="GO" id="GO:0004519">
    <property type="term" value="F:endonuclease activity"/>
    <property type="evidence" value="ECO:0007669"/>
    <property type="project" value="UniProtKB-KW"/>
</dbReference>
<reference evidence="2 3" key="1">
    <citation type="submission" date="2020-04" db="EMBL/GenBank/DDBJ databases">
        <authorList>
            <person name="Zheng R.K."/>
            <person name="Sun C.M."/>
        </authorList>
    </citation>
    <scope>NUCLEOTIDE SEQUENCE [LARGE SCALE GENOMIC DNA]</scope>
    <source>
        <strain evidence="3">zrk29</strain>
    </source>
</reference>
<sequence>MVHEDLNKIKILYCNVAPMDKYQGLEEESLLKGGKYIQENGVGFELYNFKEIDGKYYGFVQPPIGSRKIKKDEIETNKFKLAQMNISRIEASRSSEYIDDVLVVWVATHSHEGRKIVGWYKHARLYKKQQVLEDYRRKFHYPDGRIDYANYYMVCDIENAVLLPLDRRDFHMPKKTIGQANIWYGREDVNEQVIRYINDFERDILYNGRALKDIIDKEINDIPEKYKDAVLKIRVGQSAYRTALLNKYHSKCALCGVEGNDFLIASHIKAWKDCDDLEHLDKNNGLLLCPNHDKVFDNHLISFDEYGNILISKKLSKNNKIFLNINESFKIKINSDNKKYFDHHRKLFYLDNLDLR</sequence>
<dbReference type="Proteomes" id="UP000512167">
    <property type="component" value="Chromosome"/>
</dbReference>
<feature type="domain" description="HNH nuclease" evidence="1">
    <location>
        <begin position="252"/>
        <end position="304"/>
    </location>
</feature>
<proteinExistence type="predicted"/>
<keyword evidence="2" id="KW-0540">Nuclease</keyword>
<gene>
    <name evidence="2" type="ORF">HF295_07245</name>
</gene>
<keyword evidence="3" id="KW-1185">Reference proteome</keyword>
<dbReference type="EMBL" id="CP051151">
    <property type="protein sequence ID" value="QLY40650.1"/>
    <property type="molecule type" value="Genomic_DNA"/>
</dbReference>
<protein>
    <submittedName>
        <fullName evidence="2">HNH endonuclease</fullName>
    </submittedName>
</protein>
<evidence type="ECO:0000313" key="2">
    <source>
        <dbReference type="EMBL" id="QLY40650.1"/>
    </source>
</evidence>
<dbReference type="AlphaFoldDB" id="A0A7L6N303"/>
<accession>A0A7L6N303</accession>